<sequence>MRSRRPLKTSPEKTGPIDFCNGPKECEAIWGFNFKPLALHRYGMKAVPYFITNAKIKSEIDGSTFSSRHRACACFAPRMKLIT</sequence>
<dbReference type="EMBL" id="BGZK01000090">
    <property type="protein sequence ID" value="GBP17791.1"/>
    <property type="molecule type" value="Genomic_DNA"/>
</dbReference>
<proteinExistence type="predicted"/>
<name>A0A4C1TUT5_EUMVA</name>
<accession>A0A4C1TUT5</accession>
<comment type="caution">
    <text evidence="1">The sequence shown here is derived from an EMBL/GenBank/DDBJ whole genome shotgun (WGS) entry which is preliminary data.</text>
</comment>
<gene>
    <name evidence="1" type="ORF">EVAR_102650_1</name>
</gene>
<protein>
    <submittedName>
        <fullName evidence="1">Uncharacterized protein</fullName>
    </submittedName>
</protein>
<evidence type="ECO:0000313" key="1">
    <source>
        <dbReference type="EMBL" id="GBP17791.1"/>
    </source>
</evidence>
<evidence type="ECO:0000313" key="2">
    <source>
        <dbReference type="Proteomes" id="UP000299102"/>
    </source>
</evidence>
<dbReference type="Proteomes" id="UP000299102">
    <property type="component" value="Unassembled WGS sequence"/>
</dbReference>
<reference evidence="1 2" key="1">
    <citation type="journal article" date="2019" name="Commun. Biol.">
        <title>The bagworm genome reveals a unique fibroin gene that provides high tensile strength.</title>
        <authorList>
            <person name="Kono N."/>
            <person name="Nakamura H."/>
            <person name="Ohtoshi R."/>
            <person name="Tomita M."/>
            <person name="Numata K."/>
            <person name="Arakawa K."/>
        </authorList>
    </citation>
    <scope>NUCLEOTIDE SEQUENCE [LARGE SCALE GENOMIC DNA]</scope>
</reference>
<dbReference type="AlphaFoldDB" id="A0A4C1TUT5"/>
<organism evidence="1 2">
    <name type="scientific">Eumeta variegata</name>
    <name type="common">Bagworm moth</name>
    <name type="synonym">Eumeta japonica</name>
    <dbReference type="NCBI Taxonomy" id="151549"/>
    <lineage>
        <taxon>Eukaryota</taxon>
        <taxon>Metazoa</taxon>
        <taxon>Ecdysozoa</taxon>
        <taxon>Arthropoda</taxon>
        <taxon>Hexapoda</taxon>
        <taxon>Insecta</taxon>
        <taxon>Pterygota</taxon>
        <taxon>Neoptera</taxon>
        <taxon>Endopterygota</taxon>
        <taxon>Lepidoptera</taxon>
        <taxon>Glossata</taxon>
        <taxon>Ditrysia</taxon>
        <taxon>Tineoidea</taxon>
        <taxon>Psychidae</taxon>
        <taxon>Oiketicinae</taxon>
        <taxon>Eumeta</taxon>
    </lineage>
</organism>
<keyword evidence="2" id="KW-1185">Reference proteome</keyword>